<dbReference type="Proteomes" id="UP001056201">
    <property type="component" value="Chromosome 2"/>
</dbReference>
<keyword evidence="2" id="KW-1185">Reference proteome</keyword>
<reference evidence="1" key="1">
    <citation type="submission" date="2022-05" db="EMBL/GenBank/DDBJ databases">
        <title>An RpoN-dependent PEP-CTERM gene is involved in floc formation of an Aquincola tertiaricarbonis strain.</title>
        <authorList>
            <person name="Qiu D."/>
            <person name="Xia M."/>
        </authorList>
    </citation>
    <scope>NUCLEOTIDE SEQUENCE</scope>
    <source>
        <strain evidence="1">RN12</strain>
    </source>
</reference>
<proteinExistence type="predicted"/>
<sequence length="375" mass="39767">MTIQHGLHAHTDGLGLGLVALGGQLGQLGQRHLPLQFLRLGLPLGVLLVGRDFLGRRGLGRVALAVHLPHAGDELFLVGHVQQVDVEVQQLHHHLRRELAHLGQHVRQLLGRGLLQAGPVVLLADDEVGLPGGDVVDDLAGRLVQLVDLHPFHRRAGAHQADDLGLGVELLDQRQLNLALQLDAQAQVVEDARGHHAALLLARDDGPAAGGVGLLAQQLALHAGHVLNEALVLHHQLDVAFQLGHRLFQAQVQARLLDDHTVSAGSLAAQLLQVFHRALVHHDPVVRQDVEGLAAPLVQVVLNVADAAHDAVGLAVALGASCAGAERAARACSACRASFSMQYSCSSSSTTAVSPAYQRLPSSRRCSCSWRSISA</sequence>
<protein>
    <submittedName>
        <fullName evidence="1">Uncharacterized protein</fullName>
    </submittedName>
</protein>
<evidence type="ECO:0000313" key="1">
    <source>
        <dbReference type="EMBL" id="URI08932.1"/>
    </source>
</evidence>
<name>A0ABY4S6H0_AQUTE</name>
<evidence type="ECO:0000313" key="2">
    <source>
        <dbReference type="Proteomes" id="UP001056201"/>
    </source>
</evidence>
<accession>A0ABY4S6H0</accession>
<organism evidence="1 2">
    <name type="scientific">Aquincola tertiaricarbonis</name>
    <dbReference type="NCBI Taxonomy" id="391953"/>
    <lineage>
        <taxon>Bacteria</taxon>
        <taxon>Pseudomonadati</taxon>
        <taxon>Pseudomonadota</taxon>
        <taxon>Betaproteobacteria</taxon>
        <taxon>Burkholderiales</taxon>
        <taxon>Sphaerotilaceae</taxon>
        <taxon>Aquincola</taxon>
    </lineage>
</organism>
<dbReference type="EMBL" id="CP097636">
    <property type="protein sequence ID" value="URI08932.1"/>
    <property type="molecule type" value="Genomic_DNA"/>
</dbReference>
<dbReference type="RefSeq" id="WP_250197150.1">
    <property type="nucleotide sequence ID" value="NZ_CP097636.1"/>
</dbReference>
<gene>
    <name evidence="1" type="ORF">MW290_25525</name>
</gene>